<evidence type="ECO:0000313" key="2">
    <source>
        <dbReference type="EMBL" id="GBN76392.1"/>
    </source>
</evidence>
<comment type="caution">
    <text evidence="3">The sequence shown here is derived from an EMBL/GenBank/DDBJ whole genome shotgun (WGS) entry which is preliminary data.</text>
</comment>
<dbReference type="EMBL" id="BGPR01145789">
    <property type="protein sequence ID" value="GBN76429.1"/>
    <property type="molecule type" value="Genomic_DNA"/>
</dbReference>
<keyword evidence="6" id="KW-1185">Reference proteome</keyword>
<dbReference type="EMBL" id="BGPR01146370">
    <property type="protein sequence ID" value="GBN77406.1"/>
    <property type="molecule type" value="Genomic_DNA"/>
</dbReference>
<reference evidence="3 6" key="1">
    <citation type="journal article" date="2019" name="Sci. Rep.">
        <title>Orb-weaving spider Araneus ventricosus genome elucidates the spidroin gene catalogue.</title>
        <authorList>
            <person name="Kono N."/>
            <person name="Nakamura H."/>
            <person name="Ohtoshi R."/>
            <person name="Moran D.A.P."/>
            <person name="Shinohara A."/>
            <person name="Yoshida Y."/>
            <person name="Fujiwara M."/>
            <person name="Mori M."/>
            <person name="Tomita M."/>
            <person name="Arakawa K."/>
        </authorList>
    </citation>
    <scope>NUCLEOTIDE SEQUENCE [LARGE SCALE GENOMIC DNA]</scope>
</reference>
<feature type="compositionally biased region" description="Acidic residues" evidence="1">
    <location>
        <begin position="15"/>
        <end position="31"/>
    </location>
</feature>
<dbReference type="EMBL" id="BGPR01145772">
    <property type="protein sequence ID" value="GBN76397.1"/>
    <property type="molecule type" value="Genomic_DNA"/>
</dbReference>
<evidence type="ECO:0000313" key="4">
    <source>
        <dbReference type="EMBL" id="GBN76429.1"/>
    </source>
</evidence>
<name>A0A4Y2RKS4_ARAVE</name>
<feature type="non-terminal residue" evidence="3">
    <location>
        <position position="117"/>
    </location>
</feature>
<organism evidence="3 6">
    <name type="scientific">Araneus ventricosus</name>
    <name type="common">Orbweaver spider</name>
    <name type="synonym">Epeira ventricosa</name>
    <dbReference type="NCBI Taxonomy" id="182803"/>
    <lineage>
        <taxon>Eukaryota</taxon>
        <taxon>Metazoa</taxon>
        <taxon>Ecdysozoa</taxon>
        <taxon>Arthropoda</taxon>
        <taxon>Chelicerata</taxon>
        <taxon>Arachnida</taxon>
        <taxon>Araneae</taxon>
        <taxon>Araneomorphae</taxon>
        <taxon>Entelegynae</taxon>
        <taxon>Araneoidea</taxon>
        <taxon>Araneidae</taxon>
        <taxon>Araneus</taxon>
    </lineage>
</organism>
<protein>
    <submittedName>
        <fullName evidence="3">Uncharacterized protein</fullName>
    </submittedName>
</protein>
<gene>
    <name evidence="5" type="ORF">AVEN_20462_1</name>
    <name evidence="4" type="ORF">AVEN_210388_1</name>
    <name evidence="3" type="ORF">AVEN_22524_1</name>
    <name evidence="2" type="ORF">AVEN_274107_1</name>
</gene>
<dbReference type="EMBL" id="BGPR01145770">
    <property type="protein sequence ID" value="GBN76392.1"/>
    <property type="molecule type" value="Genomic_DNA"/>
</dbReference>
<dbReference type="AlphaFoldDB" id="A0A4Y2RKS4"/>
<sequence length="117" mass="13759">MERLRKLLAGVKTDEDSDFENEDNGPEDNLEDNFSNHESFSEHDTKSENDVDSGNEEVNISAWFSSKDGVKWRKTKFRQNIRTHYHKIMSRLTKEVTSPMKSWELFIHVNLIQLITD</sequence>
<evidence type="ECO:0000256" key="1">
    <source>
        <dbReference type="SAM" id="MobiDB-lite"/>
    </source>
</evidence>
<evidence type="ECO:0000313" key="5">
    <source>
        <dbReference type="EMBL" id="GBN77406.1"/>
    </source>
</evidence>
<feature type="compositionally biased region" description="Basic and acidic residues" evidence="1">
    <location>
        <begin position="39"/>
        <end position="49"/>
    </location>
</feature>
<dbReference type="Proteomes" id="UP000499080">
    <property type="component" value="Unassembled WGS sequence"/>
</dbReference>
<evidence type="ECO:0000313" key="6">
    <source>
        <dbReference type="Proteomes" id="UP000499080"/>
    </source>
</evidence>
<feature type="region of interest" description="Disordered" evidence="1">
    <location>
        <begin position="1"/>
        <end position="54"/>
    </location>
</feature>
<evidence type="ECO:0000313" key="3">
    <source>
        <dbReference type="EMBL" id="GBN76397.1"/>
    </source>
</evidence>
<proteinExistence type="predicted"/>
<accession>A0A4Y2RKS4</accession>